<accession>A0AA36GQT7</accession>
<evidence type="ECO:0000313" key="5">
    <source>
        <dbReference type="Proteomes" id="UP001176961"/>
    </source>
</evidence>
<keyword evidence="1" id="KW-0378">Hydrolase</keyword>
<feature type="region of interest" description="Disordered" evidence="2">
    <location>
        <begin position="406"/>
        <end position="429"/>
    </location>
</feature>
<dbReference type="SUPFAM" id="SSF53474">
    <property type="entry name" value="alpha/beta-Hydrolases"/>
    <property type="match status" value="1"/>
</dbReference>
<dbReference type="GO" id="GO:0008236">
    <property type="term" value="F:serine-type peptidase activity"/>
    <property type="evidence" value="ECO:0007669"/>
    <property type="project" value="InterPro"/>
</dbReference>
<organism evidence="4 5">
    <name type="scientific">Cylicocyclus nassatus</name>
    <name type="common">Nematode worm</name>
    <dbReference type="NCBI Taxonomy" id="53992"/>
    <lineage>
        <taxon>Eukaryota</taxon>
        <taxon>Metazoa</taxon>
        <taxon>Ecdysozoa</taxon>
        <taxon>Nematoda</taxon>
        <taxon>Chromadorea</taxon>
        <taxon>Rhabditida</taxon>
        <taxon>Rhabditina</taxon>
        <taxon>Rhabditomorpha</taxon>
        <taxon>Strongyloidea</taxon>
        <taxon>Strongylidae</taxon>
        <taxon>Cylicocyclus</taxon>
    </lineage>
</organism>
<dbReference type="InterPro" id="IPR001375">
    <property type="entry name" value="Peptidase_S9_cat"/>
</dbReference>
<dbReference type="AlphaFoldDB" id="A0AA36GQT7"/>
<comment type="caution">
    <text evidence="4">The sequence shown here is derived from an EMBL/GenBank/DDBJ whole genome shotgun (WGS) entry which is preliminary data.</text>
</comment>
<evidence type="ECO:0000259" key="3">
    <source>
        <dbReference type="Pfam" id="PF00326"/>
    </source>
</evidence>
<dbReference type="PANTHER" id="PTHR22946:SF9">
    <property type="entry name" value="POLYKETIDE TRANSFERASE AF380"/>
    <property type="match status" value="1"/>
</dbReference>
<dbReference type="Pfam" id="PF00326">
    <property type="entry name" value="Peptidase_S9"/>
    <property type="match status" value="1"/>
</dbReference>
<dbReference type="InterPro" id="IPR050261">
    <property type="entry name" value="FrsA_esterase"/>
</dbReference>
<dbReference type="GO" id="GO:0006508">
    <property type="term" value="P:proteolysis"/>
    <property type="evidence" value="ECO:0007669"/>
    <property type="project" value="InterPro"/>
</dbReference>
<evidence type="ECO:0000313" key="4">
    <source>
        <dbReference type="EMBL" id="CAJ0596498.1"/>
    </source>
</evidence>
<protein>
    <recommendedName>
        <fullName evidence="3">Peptidase S9 prolyl oligopeptidase catalytic domain-containing protein</fullName>
    </recommendedName>
</protein>
<dbReference type="InterPro" id="IPR029058">
    <property type="entry name" value="AB_hydrolase_fold"/>
</dbReference>
<dbReference type="GO" id="GO:0016788">
    <property type="term" value="F:hydrolase activity, acting on ester bonds"/>
    <property type="evidence" value="ECO:0007669"/>
    <property type="project" value="UniProtKB-ARBA"/>
</dbReference>
<keyword evidence="5" id="KW-1185">Reference proteome</keyword>
<reference evidence="4" key="1">
    <citation type="submission" date="2023-07" db="EMBL/GenBank/DDBJ databases">
        <authorList>
            <consortium name="CYATHOMIX"/>
        </authorList>
    </citation>
    <scope>NUCLEOTIDE SEQUENCE</scope>
    <source>
        <strain evidence="4">N/A</strain>
    </source>
</reference>
<dbReference type="Gene3D" id="3.40.50.1820">
    <property type="entry name" value="alpha/beta hydrolase"/>
    <property type="match status" value="1"/>
</dbReference>
<evidence type="ECO:0000256" key="2">
    <source>
        <dbReference type="SAM" id="MobiDB-lite"/>
    </source>
</evidence>
<sequence>MAAVAAAGTPVTWNRAELEKTPQTFASGRPEKDGVKSLFYEGVPYEGKATRVFAYLAVPKRLPPLGEVLVRPWLRRDFRWDTCGCVSGNEFGDEQGGHRRHDWAGPQGWGDFKNVGRPVADQWPYHAVAAVVRANSLLRSLPEVDPERIGLTGVSWGGYLTCMAASVDPRFAFAAPVYGCGFLDDNSVWKDKNGENGSTAAEFAKWCGLFDPRHYLAGAKCDFLWIDGSNDFAYPLDSLQKSVESLNGVCWYRATRLNMPHGHGPYAEHPQELVDFAAFKLRPEGGGAGVVSVHARLPRVGGRGVGDLHDGKCVSGELFERTGEEAAALRRRRAAFAKDGRFQADFSRKARDVRPALHSSGWSPRLYPRKLVNDDAAIKALRMTYTRTHDWALVNSGQRLVDTWPRLPADASRPEGPERTTCSAPPTRR</sequence>
<dbReference type="Proteomes" id="UP001176961">
    <property type="component" value="Unassembled WGS sequence"/>
</dbReference>
<gene>
    <name evidence="4" type="ORF">CYNAS_LOCUS8481</name>
</gene>
<evidence type="ECO:0000256" key="1">
    <source>
        <dbReference type="ARBA" id="ARBA00022801"/>
    </source>
</evidence>
<dbReference type="PANTHER" id="PTHR22946">
    <property type="entry name" value="DIENELACTONE HYDROLASE DOMAIN-CONTAINING PROTEIN-RELATED"/>
    <property type="match status" value="1"/>
</dbReference>
<dbReference type="EMBL" id="CATQJL010000180">
    <property type="protein sequence ID" value="CAJ0596498.1"/>
    <property type="molecule type" value="Genomic_DNA"/>
</dbReference>
<feature type="compositionally biased region" description="Polar residues" evidence="2">
    <location>
        <begin position="420"/>
        <end position="429"/>
    </location>
</feature>
<name>A0AA36GQT7_CYLNA</name>
<feature type="domain" description="Peptidase S9 prolyl oligopeptidase catalytic" evidence="3">
    <location>
        <begin position="122"/>
        <end position="247"/>
    </location>
</feature>
<proteinExistence type="predicted"/>